<name>N1PFF2_DOTSN</name>
<reference evidence="2" key="1">
    <citation type="journal article" date="2012" name="PLoS Genet.">
        <title>The genomes of the fungal plant pathogens Cladosporium fulvum and Dothistroma septosporum reveal adaptation to different hosts and lifestyles but also signatures of common ancestry.</title>
        <authorList>
            <person name="de Wit P.J.G.M."/>
            <person name="van der Burgt A."/>
            <person name="Oekmen B."/>
            <person name="Stergiopoulos I."/>
            <person name="Abd-Elsalam K.A."/>
            <person name="Aerts A.L."/>
            <person name="Bahkali A.H."/>
            <person name="Beenen H.G."/>
            <person name="Chettri P."/>
            <person name="Cox M.P."/>
            <person name="Datema E."/>
            <person name="de Vries R.P."/>
            <person name="Dhillon B."/>
            <person name="Ganley A.R."/>
            <person name="Griffiths S.A."/>
            <person name="Guo Y."/>
            <person name="Hamelin R.C."/>
            <person name="Henrissat B."/>
            <person name="Kabir M.S."/>
            <person name="Jashni M.K."/>
            <person name="Kema G."/>
            <person name="Klaubauf S."/>
            <person name="Lapidus A."/>
            <person name="Levasseur A."/>
            <person name="Lindquist E."/>
            <person name="Mehrabi R."/>
            <person name="Ohm R.A."/>
            <person name="Owen T.J."/>
            <person name="Salamov A."/>
            <person name="Schwelm A."/>
            <person name="Schijlen E."/>
            <person name="Sun H."/>
            <person name="van den Burg H.A."/>
            <person name="van Ham R.C.H.J."/>
            <person name="Zhang S."/>
            <person name="Goodwin S.B."/>
            <person name="Grigoriev I.V."/>
            <person name="Collemare J."/>
            <person name="Bradshaw R.E."/>
        </authorList>
    </citation>
    <scope>NUCLEOTIDE SEQUENCE [LARGE SCALE GENOMIC DNA]</scope>
    <source>
        <strain evidence="2">NZE10 / CBS 128990</strain>
    </source>
</reference>
<keyword evidence="2" id="KW-1185">Reference proteome</keyword>
<organism evidence="1 2">
    <name type="scientific">Dothistroma septosporum (strain NZE10 / CBS 128990)</name>
    <name type="common">Red band needle blight fungus</name>
    <name type="synonym">Mycosphaerella pini</name>
    <dbReference type="NCBI Taxonomy" id="675120"/>
    <lineage>
        <taxon>Eukaryota</taxon>
        <taxon>Fungi</taxon>
        <taxon>Dikarya</taxon>
        <taxon>Ascomycota</taxon>
        <taxon>Pezizomycotina</taxon>
        <taxon>Dothideomycetes</taxon>
        <taxon>Dothideomycetidae</taxon>
        <taxon>Mycosphaerellales</taxon>
        <taxon>Mycosphaerellaceae</taxon>
        <taxon>Dothistroma</taxon>
    </lineage>
</organism>
<protein>
    <submittedName>
        <fullName evidence="1">Uncharacterized protein</fullName>
    </submittedName>
</protein>
<dbReference type="Proteomes" id="UP000016933">
    <property type="component" value="Unassembled WGS sequence"/>
</dbReference>
<sequence>MATTQTLAGSAVSQQAFEISHESATSSIPATRASTQVFAVAELVEHIIDHVASPLTLFALRRVNSASKEIIDMPKYKQKMFLEPSRPLRVAQLTKLLVARGLPSAMYPFRLESVYPATYNTQHGPRKQITIQLPLDEDWQHKHRAFARTKDCFTDQYAYKLAASWQDVVITPDVMDSVEVCFKGEVYWNYPEGQRVRLGDAVTDAVPQIRDLMRRGHWKY</sequence>
<dbReference type="AlphaFoldDB" id="N1PFF2"/>
<evidence type="ECO:0000313" key="1">
    <source>
        <dbReference type="EMBL" id="EME41343.1"/>
    </source>
</evidence>
<evidence type="ECO:0000313" key="2">
    <source>
        <dbReference type="Proteomes" id="UP000016933"/>
    </source>
</evidence>
<accession>N1PFF2</accession>
<dbReference type="HOGENOM" id="CLU_1255972_0_0_1"/>
<dbReference type="OMA" id="WARENYS"/>
<gene>
    <name evidence="1" type="ORF">DOTSEDRAFT_55190</name>
</gene>
<reference evidence="1 2" key="2">
    <citation type="journal article" date="2012" name="PLoS Pathog.">
        <title>Diverse lifestyles and strategies of plant pathogenesis encoded in the genomes of eighteen Dothideomycetes fungi.</title>
        <authorList>
            <person name="Ohm R.A."/>
            <person name="Feau N."/>
            <person name="Henrissat B."/>
            <person name="Schoch C.L."/>
            <person name="Horwitz B.A."/>
            <person name="Barry K.W."/>
            <person name="Condon B.J."/>
            <person name="Copeland A.C."/>
            <person name="Dhillon B."/>
            <person name="Glaser F."/>
            <person name="Hesse C.N."/>
            <person name="Kosti I."/>
            <person name="LaButti K."/>
            <person name="Lindquist E.A."/>
            <person name="Lucas S."/>
            <person name="Salamov A.A."/>
            <person name="Bradshaw R.E."/>
            <person name="Ciuffetti L."/>
            <person name="Hamelin R.C."/>
            <person name="Kema G.H.J."/>
            <person name="Lawrence C."/>
            <person name="Scott J.A."/>
            <person name="Spatafora J.W."/>
            <person name="Turgeon B.G."/>
            <person name="de Wit P.J.G.M."/>
            <person name="Zhong S."/>
            <person name="Goodwin S.B."/>
            <person name="Grigoriev I.V."/>
        </authorList>
    </citation>
    <scope>NUCLEOTIDE SEQUENCE [LARGE SCALE GENOMIC DNA]</scope>
    <source>
        <strain evidence="2">NZE10 / CBS 128990</strain>
    </source>
</reference>
<dbReference type="EMBL" id="KB446542">
    <property type="protein sequence ID" value="EME41343.1"/>
    <property type="molecule type" value="Genomic_DNA"/>
</dbReference>
<proteinExistence type="predicted"/>
<dbReference type="OrthoDB" id="3637982at2759"/>